<reference evidence="2 3" key="1">
    <citation type="submission" date="2018-11" db="EMBL/GenBank/DDBJ databases">
        <authorList>
            <consortium name="Pathogen Informatics"/>
        </authorList>
    </citation>
    <scope>NUCLEOTIDE SEQUENCE [LARGE SCALE GENOMIC DNA]</scope>
</reference>
<dbReference type="CDD" id="cd05380">
    <property type="entry name" value="CAP_euk"/>
    <property type="match status" value="1"/>
</dbReference>
<dbReference type="InterPro" id="IPR035940">
    <property type="entry name" value="CAP_sf"/>
</dbReference>
<dbReference type="SUPFAM" id="SSF55797">
    <property type="entry name" value="PR-1-like"/>
    <property type="match status" value="1"/>
</dbReference>
<dbReference type="AlphaFoldDB" id="A0A3P7LEB0"/>
<dbReference type="Gene3D" id="3.40.33.10">
    <property type="entry name" value="CAP"/>
    <property type="match status" value="1"/>
</dbReference>
<evidence type="ECO:0000313" key="2">
    <source>
        <dbReference type="EMBL" id="VDM77538.1"/>
    </source>
</evidence>
<evidence type="ECO:0000313" key="3">
    <source>
        <dbReference type="Proteomes" id="UP000270094"/>
    </source>
</evidence>
<accession>A0A3P7LEB0</accession>
<dbReference type="Pfam" id="PF00188">
    <property type="entry name" value="CAP"/>
    <property type="match status" value="1"/>
</dbReference>
<proteinExistence type="predicted"/>
<name>A0A3P7LEB0_STRVU</name>
<sequence length="88" mass="9647">MATLNLHLRSQLALGNIPNGLRRRNLPTAQNMLTMRYDMALETEAQTYASMCPMNRSDVATRPASGENFASISSSTSPLDAAVRVYLT</sequence>
<keyword evidence="3" id="KW-1185">Reference proteome</keyword>
<dbReference type="EMBL" id="UYYB01099476">
    <property type="protein sequence ID" value="VDM77538.1"/>
    <property type="molecule type" value="Genomic_DNA"/>
</dbReference>
<dbReference type="OrthoDB" id="5874910at2759"/>
<feature type="domain" description="SCP" evidence="1">
    <location>
        <begin position="19"/>
        <end position="76"/>
    </location>
</feature>
<dbReference type="InterPro" id="IPR014044">
    <property type="entry name" value="CAP_dom"/>
</dbReference>
<protein>
    <recommendedName>
        <fullName evidence="1">SCP domain-containing protein</fullName>
    </recommendedName>
</protein>
<organism evidence="2 3">
    <name type="scientific">Strongylus vulgaris</name>
    <name type="common">Blood worm</name>
    <dbReference type="NCBI Taxonomy" id="40348"/>
    <lineage>
        <taxon>Eukaryota</taxon>
        <taxon>Metazoa</taxon>
        <taxon>Ecdysozoa</taxon>
        <taxon>Nematoda</taxon>
        <taxon>Chromadorea</taxon>
        <taxon>Rhabditida</taxon>
        <taxon>Rhabditina</taxon>
        <taxon>Rhabditomorpha</taxon>
        <taxon>Strongyloidea</taxon>
        <taxon>Strongylidae</taxon>
        <taxon>Strongylus</taxon>
    </lineage>
</organism>
<evidence type="ECO:0000259" key="1">
    <source>
        <dbReference type="Pfam" id="PF00188"/>
    </source>
</evidence>
<gene>
    <name evidence="2" type="ORF">SVUK_LOCUS12536</name>
</gene>
<dbReference type="Proteomes" id="UP000270094">
    <property type="component" value="Unassembled WGS sequence"/>
</dbReference>